<protein>
    <submittedName>
        <fullName evidence="2">UDP-glucuronosyltransferase</fullName>
    </submittedName>
</protein>
<sequence>MQLKLFYHFLFFYSIKLIDSSKILFIVPSLSNSLQLQAGRLADILVLNGHNVTFFIPELVSINKANGTKLAKIIRMEGFRDRFLESLRDYGELFDPNTNTFYARFKLISSQIDFCGDVLERIDEIEYLKHEKFDLILSNQIDYCDVALAHYFEPKAFAWISTGPLHENNNYVLGIPAMPSYLPTLEDSENGAEMSFPERIHNFWNWVLATFLHRYVSFRVNRLFQKHISPDFPNVDEICAKSSLVFVNNDEFLDFARPILHKTIYIGGAGLQQPKSLTPFFENIMNKGSRGIVLVSFGTAVYTPSFSIQNRKEMFKAFSEFPEYHFLMKISSGDNGTIELAKNISNIEFVEWFPQSDLLHHSNIKAFISHGGFNSVLETARTGIPAIILPFFYDQFRNGKMLEFREMGKIISKKDFGKESLKNALKEVLYNPKYKKAAERMKNLITKKPNQPDETFLKWINFLLEQESLPELIPIGAKMNVISYLSLDVISVFILCFILFIWSIKVCLKKLFFSFSFKIKVE</sequence>
<dbReference type="WBParaSite" id="PS1159_v2.g14372.t1">
    <property type="protein sequence ID" value="PS1159_v2.g14372.t1"/>
    <property type="gene ID" value="PS1159_v2.g14372"/>
</dbReference>
<evidence type="ECO:0000313" key="1">
    <source>
        <dbReference type="Proteomes" id="UP000887580"/>
    </source>
</evidence>
<reference evidence="2" key="1">
    <citation type="submission" date="2022-11" db="UniProtKB">
        <authorList>
            <consortium name="WormBaseParasite"/>
        </authorList>
    </citation>
    <scope>IDENTIFICATION</scope>
</reference>
<dbReference type="Proteomes" id="UP000887580">
    <property type="component" value="Unplaced"/>
</dbReference>
<evidence type="ECO:0000313" key="2">
    <source>
        <dbReference type="WBParaSite" id="PS1159_v2.g14372.t1"/>
    </source>
</evidence>
<proteinExistence type="predicted"/>
<accession>A0AC35F6H9</accession>
<name>A0AC35F6H9_9BILA</name>
<organism evidence="1 2">
    <name type="scientific">Panagrolaimus sp. PS1159</name>
    <dbReference type="NCBI Taxonomy" id="55785"/>
    <lineage>
        <taxon>Eukaryota</taxon>
        <taxon>Metazoa</taxon>
        <taxon>Ecdysozoa</taxon>
        <taxon>Nematoda</taxon>
        <taxon>Chromadorea</taxon>
        <taxon>Rhabditida</taxon>
        <taxon>Tylenchina</taxon>
        <taxon>Panagrolaimomorpha</taxon>
        <taxon>Panagrolaimoidea</taxon>
        <taxon>Panagrolaimidae</taxon>
        <taxon>Panagrolaimus</taxon>
    </lineage>
</organism>